<proteinExistence type="predicted"/>
<keyword evidence="1" id="KW-0805">Transcription regulation</keyword>
<evidence type="ECO:0000313" key="5">
    <source>
        <dbReference type="EMBL" id="GII97035.1"/>
    </source>
</evidence>
<dbReference type="Pfam" id="PF13404">
    <property type="entry name" value="HTH_AsnC-type"/>
    <property type="match status" value="2"/>
</dbReference>
<dbReference type="InterPro" id="IPR011991">
    <property type="entry name" value="ArsR-like_HTH"/>
</dbReference>
<dbReference type="Gene3D" id="3.30.70.920">
    <property type="match status" value="2"/>
</dbReference>
<organism evidence="5 6">
    <name type="scientific">Sinosporangium siamense</name>
    <dbReference type="NCBI Taxonomy" id="1367973"/>
    <lineage>
        <taxon>Bacteria</taxon>
        <taxon>Bacillati</taxon>
        <taxon>Actinomycetota</taxon>
        <taxon>Actinomycetes</taxon>
        <taxon>Streptosporangiales</taxon>
        <taxon>Streptosporangiaceae</taxon>
        <taxon>Sinosporangium</taxon>
    </lineage>
</organism>
<accession>A0A919V9B7</accession>
<feature type="domain" description="HTH asnC-type" evidence="4">
    <location>
        <begin position="176"/>
        <end position="235"/>
    </location>
</feature>
<dbReference type="Pfam" id="PF01037">
    <property type="entry name" value="AsnC_trans_reg"/>
    <property type="match status" value="1"/>
</dbReference>
<dbReference type="CDD" id="cd00090">
    <property type="entry name" value="HTH_ARSR"/>
    <property type="match status" value="1"/>
</dbReference>
<keyword evidence="6" id="KW-1185">Reference proteome</keyword>
<dbReference type="GO" id="GO:0043565">
    <property type="term" value="F:sequence-specific DNA binding"/>
    <property type="evidence" value="ECO:0007669"/>
    <property type="project" value="InterPro"/>
</dbReference>
<protein>
    <submittedName>
        <fullName evidence="5">AsnC family transcriptional regulator</fullName>
    </submittedName>
</protein>
<sequence>MADQVVFDEVDLALVDAVRTAPRASWRTLADVLGVDPATVSRRWARMNNAGVAWVTAHPSGGMTPACALVEVDCSPGRSADVARALADDVEAATVKITSGGRDVVMIAQAPDLPSLSHYLLKVVGRVPGILRLRSHVVTRSALEASRWREGALNSAQKLRLSSGHGPDMRPLDSWDEIDRNLVRVLHADGRMSFERLAQNVGMSPISVRRRVQRLRESGLVTLRCDVSQQLSGRSVAAVYFGSLDMQDLGTAEERIRSLPGVRAATFVAGPFNVIVDASLRSIAEVHDLEWRMGQALPEMRVQDRSVVLSMVKLLGRVLDSEGRSVRAVPLLRDDDVQA</sequence>
<dbReference type="PANTHER" id="PTHR30154">
    <property type="entry name" value="LEUCINE-RESPONSIVE REGULATORY PROTEIN"/>
    <property type="match status" value="1"/>
</dbReference>
<keyword evidence="2" id="KW-0238">DNA-binding</keyword>
<evidence type="ECO:0000313" key="6">
    <source>
        <dbReference type="Proteomes" id="UP000606172"/>
    </source>
</evidence>
<dbReference type="PRINTS" id="PR00033">
    <property type="entry name" value="HTHASNC"/>
</dbReference>
<dbReference type="RefSeq" id="WP_204032355.1">
    <property type="nucleotide sequence ID" value="NZ_BOOW01000054.1"/>
</dbReference>
<dbReference type="PANTHER" id="PTHR30154:SF34">
    <property type="entry name" value="TRANSCRIPTIONAL REGULATOR AZLB"/>
    <property type="match status" value="1"/>
</dbReference>
<evidence type="ECO:0000256" key="1">
    <source>
        <dbReference type="ARBA" id="ARBA00023015"/>
    </source>
</evidence>
<dbReference type="GO" id="GO:0043200">
    <property type="term" value="P:response to amino acid"/>
    <property type="evidence" value="ECO:0007669"/>
    <property type="project" value="TreeGrafter"/>
</dbReference>
<gene>
    <name evidence="5" type="ORF">Ssi02_72660</name>
</gene>
<dbReference type="InterPro" id="IPR036390">
    <property type="entry name" value="WH_DNA-bd_sf"/>
</dbReference>
<dbReference type="SUPFAM" id="SSF54909">
    <property type="entry name" value="Dimeric alpha+beta barrel"/>
    <property type="match status" value="1"/>
</dbReference>
<dbReference type="SMART" id="SM00344">
    <property type="entry name" value="HTH_ASNC"/>
    <property type="match status" value="1"/>
</dbReference>
<reference evidence="5" key="1">
    <citation type="submission" date="2021-01" db="EMBL/GenBank/DDBJ databases">
        <title>Whole genome shotgun sequence of Sinosporangium siamense NBRC 109515.</title>
        <authorList>
            <person name="Komaki H."/>
            <person name="Tamura T."/>
        </authorList>
    </citation>
    <scope>NUCLEOTIDE SEQUENCE</scope>
    <source>
        <strain evidence="5">NBRC 109515</strain>
    </source>
</reference>
<dbReference type="InterPro" id="IPR000485">
    <property type="entry name" value="AsnC-type_HTH_dom"/>
</dbReference>
<dbReference type="PROSITE" id="PS50956">
    <property type="entry name" value="HTH_ASNC_2"/>
    <property type="match status" value="1"/>
</dbReference>
<dbReference type="Gene3D" id="1.10.10.10">
    <property type="entry name" value="Winged helix-like DNA-binding domain superfamily/Winged helix DNA-binding domain"/>
    <property type="match status" value="2"/>
</dbReference>
<dbReference type="SUPFAM" id="SSF46785">
    <property type="entry name" value="Winged helix' DNA-binding domain"/>
    <property type="match status" value="2"/>
</dbReference>
<evidence type="ECO:0000256" key="3">
    <source>
        <dbReference type="ARBA" id="ARBA00023163"/>
    </source>
</evidence>
<dbReference type="InterPro" id="IPR011008">
    <property type="entry name" value="Dimeric_a/b-barrel"/>
</dbReference>
<keyword evidence="3" id="KW-0804">Transcription</keyword>
<dbReference type="InterPro" id="IPR036388">
    <property type="entry name" value="WH-like_DNA-bd_sf"/>
</dbReference>
<dbReference type="Proteomes" id="UP000606172">
    <property type="component" value="Unassembled WGS sequence"/>
</dbReference>
<evidence type="ECO:0000256" key="2">
    <source>
        <dbReference type="ARBA" id="ARBA00023125"/>
    </source>
</evidence>
<dbReference type="AlphaFoldDB" id="A0A919V9B7"/>
<comment type="caution">
    <text evidence="5">The sequence shown here is derived from an EMBL/GenBank/DDBJ whole genome shotgun (WGS) entry which is preliminary data.</text>
</comment>
<evidence type="ECO:0000259" key="4">
    <source>
        <dbReference type="PROSITE" id="PS50956"/>
    </source>
</evidence>
<name>A0A919V9B7_9ACTN</name>
<dbReference type="GO" id="GO:0005829">
    <property type="term" value="C:cytosol"/>
    <property type="evidence" value="ECO:0007669"/>
    <property type="project" value="TreeGrafter"/>
</dbReference>
<dbReference type="EMBL" id="BOOW01000054">
    <property type="protein sequence ID" value="GII97035.1"/>
    <property type="molecule type" value="Genomic_DNA"/>
</dbReference>
<dbReference type="InterPro" id="IPR019887">
    <property type="entry name" value="Tscrpt_reg_AsnC/Lrp_C"/>
</dbReference>
<dbReference type="InterPro" id="IPR019888">
    <property type="entry name" value="Tscrpt_reg_AsnC-like"/>
</dbReference>